<evidence type="ECO:0000256" key="1">
    <source>
        <dbReference type="SAM" id="MobiDB-lite"/>
    </source>
</evidence>
<accession>A0A1A5ZTL1</accession>
<dbReference type="PANTHER" id="PTHR37848">
    <property type="entry name" value="EXPRESSED PROTEIN"/>
    <property type="match status" value="1"/>
</dbReference>
<dbReference type="RefSeq" id="XP_018258984.1">
    <property type="nucleotide sequence ID" value="XM_018411783.1"/>
</dbReference>
<feature type="region of interest" description="Disordered" evidence="1">
    <location>
        <begin position="99"/>
        <end position="125"/>
    </location>
</feature>
<proteinExistence type="predicted"/>
<feature type="region of interest" description="Disordered" evidence="1">
    <location>
        <begin position="150"/>
        <end position="179"/>
    </location>
</feature>
<reference evidence="3" key="3">
    <citation type="submission" date="2024-02" db="EMBL/GenBank/DDBJ databases">
        <title>Comparative genomics of Cryptococcus and Kwoniella reveals pathogenesis evolution and contrasting modes of karyotype evolution via chromosome fusion or intercentromeric recombination.</title>
        <authorList>
            <person name="Coelho M.A."/>
            <person name="David-Palma M."/>
            <person name="Shea T."/>
            <person name="Bowers K."/>
            <person name="McGinley-Smith S."/>
            <person name="Mohammad A.W."/>
            <person name="Gnirke A."/>
            <person name="Yurkov A.M."/>
            <person name="Nowrousian M."/>
            <person name="Sun S."/>
            <person name="Cuomo C.A."/>
            <person name="Heitman J."/>
        </authorList>
    </citation>
    <scope>NUCLEOTIDE SEQUENCE</scope>
    <source>
        <strain evidence="3">CBS 10117</strain>
    </source>
</reference>
<dbReference type="AlphaFoldDB" id="A0A1A5ZTL1"/>
<evidence type="ECO:0000313" key="3">
    <source>
        <dbReference type="EMBL" id="WWC64224.1"/>
    </source>
</evidence>
<dbReference type="VEuPathDB" id="FungiDB:I303_08526"/>
<dbReference type="KEGG" id="kdj:28972225"/>
<dbReference type="GeneID" id="28972225"/>
<reference evidence="2" key="1">
    <citation type="submission" date="2013-07" db="EMBL/GenBank/DDBJ databases">
        <title>The Genome Sequence of Cryptococcus dejecticola CBS10117.</title>
        <authorList>
            <consortium name="The Broad Institute Genome Sequencing Platform"/>
            <person name="Cuomo C."/>
            <person name="Litvintseva A."/>
            <person name="Chen Y."/>
            <person name="Heitman J."/>
            <person name="Sun S."/>
            <person name="Springer D."/>
            <person name="Dromer F."/>
            <person name="Young S.K."/>
            <person name="Zeng Q."/>
            <person name="Gargeya S."/>
            <person name="Fitzgerald M."/>
            <person name="Abouelleil A."/>
            <person name="Alvarado L."/>
            <person name="Berlin A.M."/>
            <person name="Chapman S.B."/>
            <person name="Dewar J."/>
            <person name="Goldberg J."/>
            <person name="Griggs A."/>
            <person name="Gujja S."/>
            <person name="Hansen M."/>
            <person name="Howarth C."/>
            <person name="Imamovic A."/>
            <person name="Larimer J."/>
            <person name="McCowan C."/>
            <person name="Murphy C."/>
            <person name="Pearson M."/>
            <person name="Priest M."/>
            <person name="Roberts A."/>
            <person name="Saif S."/>
            <person name="Shea T."/>
            <person name="Sykes S."/>
            <person name="Wortman J."/>
            <person name="Nusbaum C."/>
            <person name="Birren B."/>
        </authorList>
    </citation>
    <scope>NUCLEOTIDE SEQUENCE [LARGE SCALE GENOMIC DNA]</scope>
    <source>
        <strain evidence="2">CBS 10117</strain>
    </source>
</reference>
<evidence type="ECO:0000313" key="4">
    <source>
        <dbReference type="Proteomes" id="UP000078595"/>
    </source>
</evidence>
<reference evidence="3" key="2">
    <citation type="submission" date="2013-07" db="EMBL/GenBank/DDBJ databases">
        <authorList>
            <consortium name="The Broad Institute Genome Sequencing Platform"/>
            <person name="Cuomo C."/>
            <person name="Litvintseva A."/>
            <person name="Chen Y."/>
            <person name="Heitman J."/>
            <person name="Sun S."/>
            <person name="Springer D."/>
            <person name="Dromer F."/>
            <person name="Young S.K."/>
            <person name="Zeng Q."/>
            <person name="Gargeya S."/>
            <person name="Fitzgerald M."/>
            <person name="Abouelleil A."/>
            <person name="Alvarado L."/>
            <person name="Berlin A.M."/>
            <person name="Chapman S.B."/>
            <person name="Dewar J."/>
            <person name="Goldberg J."/>
            <person name="Griggs A."/>
            <person name="Gujja S."/>
            <person name="Hansen M."/>
            <person name="Howarth C."/>
            <person name="Imamovic A."/>
            <person name="Larimer J."/>
            <person name="McCowan C."/>
            <person name="Murphy C."/>
            <person name="Pearson M."/>
            <person name="Priest M."/>
            <person name="Roberts A."/>
            <person name="Saif S."/>
            <person name="Shea T."/>
            <person name="Sykes S."/>
            <person name="Wortman J."/>
            <person name="Nusbaum C."/>
            <person name="Birren B."/>
        </authorList>
    </citation>
    <scope>NUCLEOTIDE SEQUENCE</scope>
    <source>
        <strain evidence="3">CBS 10117</strain>
    </source>
</reference>
<dbReference type="EMBL" id="CP144537">
    <property type="protein sequence ID" value="WWC64224.1"/>
    <property type="molecule type" value="Genomic_DNA"/>
</dbReference>
<dbReference type="PANTHER" id="PTHR37848:SF1">
    <property type="entry name" value="SUN DOMAIN-CONTAINING PROTEIN"/>
    <property type="match status" value="1"/>
</dbReference>
<keyword evidence="4" id="KW-1185">Reference proteome</keyword>
<name>A0A1A5ZTL1_9TREE</name>
<organism evidence="2">
    <name type="scientific">Kwoniella dejecticola CBS 10117</name>
    <dbReference type="NCBI Taxonomy" id="1296121"/>
    <lineage>
        <taxon>Eukaryota</taxon>
        <taxon>Fungi</taxon>
        <taxon>Dikarya</taxon>
        <taxon>Basidiomycota</taxon>
        <taxon>Agaricomycotina</taxon>
        <taxon>Tremellomycetes</taxon>
        <taxon>Tremellales</taxon>
        <taxon>Cryptococcaceae</taxon>
        <taxon>Kwoniella</taxon>
    </lineage>
</organism>
<dbReference type="OrthoDB" id="203796at2759"/>
<evidence type="ECO:0000313" key="2">
    <source>
        <dbReference type="EMBL" id="OBR81142.1"/>
    </source>
</evidence>
<sequence>MSPVDRSSEAANLSRPLDAISSTIDPADVRYPHHLVVRPTQEVFLANEPQDMSHIETTRNGDQIETRDERLSDAAALYDFLIYQSKILPKITIRCTGTSLVKPRFPSPSSPTRHRRRSQRNGDRASQLYHPACTCTCRCAYASSEYADPPEVEEKESCDTTTKHKPKSAPQGVGPPKRRTDFDFTIDISEIITQDPEQRTIWTPPNTYPTYRGSHWIRFAAESQISSLTDPGRCLGFLEADIWASWQGHRRKRGIPGWMDMSSVPDFSRGLTPDKLSSFSNSSKDPFTPKQATLREWCEAFSKNQGLLKEFWMTKEVSGWDFENLRHAIQESIRSSGYRLEDDNEIDIVVNVNIQPKYVVVKSNGWLSRALGNPFIYFYSWITGLYPLIYLFKCAFPKIGGAYWNVVSVDYALKSYRRFPTDSSVTADISASSNQGPPEMDEQYRMIGMKEGEWFKQWEKAIIMGVKKRFKGELDESILIDNLAARKLDGYAD</sequence>
<protein>
    <submittedName>
        <fullName evidence="2">Uncharacterized protein</fullName>
    </submittedName>
</protein>
<gene>
    <name evidence="2" type="ORF">I303_08526</name>
    <name evidence="3" type="ORF">I303_106832</name>
</gene>
<dbReference type="EMBL" id="KI894038">
    <property type="protein sequence ID" value="OBR81142.1"/>
    <property type="molecule type" value="Genomic_DNA"/>
</dbReference>
<dbReference type="Proteomes" id="UP000078595">
    <property type="component" value="Chromosome 8"/>
</dbReference>